<evidence type="ECO:0000259" key="1">
    <source>
        <dbReference type="Pfam" id="PF07791"/>
    </source>
</evidence>
<organism evidence="2 3">
    <name type="scientific">Chryseobacterium hagamense</name>
    <dbReference type="NCBI Taxonomy" id="395935"/>
    <lineage>
        <taxon>Bacteria</taxon>
        <taxon>Pseudomonadati</taxon>
        <taxon>Bacteroidota</taxon>
        <taxon>Flavobacteriia</taxon>
        <taxon>Flavobacteriales</taxon>
        <taxon>Weeksellaceae</taxon>
        <taxon>Chryseobacterium group</taxon>
        <taxon>Chryseobacterium</taxon>
    </lineage>
</organism>
<dbReference type="Proteomes" id="UP000321863">
    <property type="component" value="Unassembled WGS sequence"/>
</dbReference>
<dbReference type="AlphaFoldDB" id="A0A511YR67"/>
<dbReference type="EMBL" id="BJYJ01000029">
    <property type="protein sequence ID" value="GEN77694.1"/>
    <property type="molecule type" value="Genomic_DNA"/>
</dbReference>
<dbReference type="InterPro" id="IPR012433">
    <property type="entry name" value="Imm11"/>
</dbReference>
<protein>
    <recommendedName>
        <fullName evidence="1">Immunity MXAN-0049 protein domain-containing protein</fullName>
    </recommendedName>
</protein>
<accession>A0A511YR67</accession>
<feature type="domain" description="Immunity MXAN-0049 protein" evidence="1">
    <location>
        <begin position="62"/>
        <end position="203"/>
    </location>
</feature>
<dbReference type="Pfam" id="PF07791">
    <property type="entry name" value="Imm11"/>
    <property type="match status" value="1"/>
</dbReference>
<evidence type="ECO:0000313" key="2">
    <source>
        <dbReference type="EMBL" id="GEN77694.1"/>
    </source>
</evidence>
<dbReference type="RefSeq" id="WP_146943715.1">
    <property type="nucleotide sequence ID" value="NZ_BJYJ01000029.1"/>
</dbReference>
<dbReference type="OrthoDB" id="1270033at2"/>
<gene>
    <name evidence="2" type="ORF">CHA01nite_34340</name>
</gene>
<reference evidence="2 3" key="1">
    <citation type="submission" date="2019-07" db="EMBL/GenBank/DDBJ databases">
        <title>Whole genome shotgun sequence of Chryseobacterium hagamense NBRC 105253.</title>
        <authorList>
            <person name="Hosoyama A."/>
            <person name="Uohara A."/>
            <person name="Ohji S."/>
            <person name="Ichikawa N."/>
        </authorList>
    </citation>
    <scope>NUCLEOTIDE SEQUENCE [LARGE SCALE GENOMIC DNA]</scope>
    <source>
        <strain evidence="2 3">NBRC 105253</strain>
    </source>
</reference>
<sequence>MRKIVYYTMKLSTESEIVGTWPQLDVPKNYFKVVNNFEILQFREFPSVEPNLDNFILKRAAKLTDLLSSYLPATSIGVFVNQKFKDLIADFYVKNFRFYNCSIITADKDFIKKLAENPYFFLHLIYVNEIVDFSLSVFKDLKTSEIITGNNENQLPMFLSPQKLVLKETPDLFRSPFDVDLLVSQLLKKAIEEANISGVWFEEFTGNEFYIKE</sequence>
<comment type="caution">
    <text evidence="2">The sequence shown here is derived from an EMBL/GenBank/DDBJ whole genome shotgun (WGS) entry which is preliminary data.</text>
</comment>
<evidence type="ECO:0000313" key="3">
    <source>
        <dbReference type="Proteomes" id="UP000321863"/>
    </source>
</evidence>
<keyword evidence="3" id="KW-1185">Reference proteome</keyword>
<proteinExistence type="predicted"/>
<name>A0A511YR67_9FLAO</name>